<evidence type="ECO:0000256" key="11">
    <source>
        <dbReference type="ARBA" id="ARBA00023240"/>
    </source>
</evidence>
<dbReference type="GO" id="GO:0005576">
    <property type="term" value="C:extracellular region"/>
    <property type="evidence" value="ECO:0007669"/>
    <property type="project" value="UniProtKB-SubCell"/>
</dbReference>
<dbReference type="PROSITE" id="PS00786">
    <property type="entry name" value="5_NUCLEOTIDASE_2"/>
    <property type="match status" value="1"/>
</dbReference>
<dbReference type="GO" id="GO:0000166">
    <property type="term" value="F:nucleotide binding"/>
    <property type="evidence" value="ECO:0007669"/>
    <property type="project" value="UniProtKB-KW"/>
</dbReference>
<dbReference type="Proteomes" id="UP000324832">
    <property type="component" value="Unassembled WGS sequence"/>
</dbReference>
<evidence type="ECO:0000256" key="8">
    <source>
        <dbReference type="ARBA" id="ARBA00022729"/>
    </source>
</evidence>
<gene>
    <name evidence="15" type="ORF">LSINAPIS_LOCUS2070</name>
</gene>
<name>A0A5E4PUG8_9NEOP</name>
<dbReference type="GO" id="GO:0004050">
    <property type="term" value="F:apyrase activity"/>
    <property type="evidence" value="ECO:0007669"/>
    <property type="project" value="UniProtKB-EC"/>
</dbReference>
<dbReference type="GO" id="GO:0005886">
    <property type="term" value="C:plasma membrane"/>
    <property type="evidence" value="ECO:0007669"/>
    <property type="project" value="TreeGrafter"/>
</dbReference>
<evidence type="ECO:0000256" key="9">
    <source>
        <dbReference type="ARBA" id="ARBA00022741"/>
    </source>
</evidence>
<keyword evidence="5" id="KW-0964">Secreted</keyword>
<dbReference type="InterPro" id="IPR004843">
    <property type="entry name" value="Calcineurin-like_PHP"/>
</dbReference>
<keyword evidence="8 12" id="KW-0732">Signal</keyword>
<reference evidence="15 16" key="1">
    <citation type="submission" date="2017-07" db="EMBL/GenBank/DDBJ databases">
        <authorList>
            <person name="Talla V."/>
            <person name="Backstrom N."/>
        </authorList>
    </citation>
    <scope>NUCLEOTIDE SEQUENCE [LARGE SCALE GENOMIC DNA]</scope>
</reference>
<keyword evidence="9 12" id="KW-0547">Nucleotide-binding</keyword>
<dbReference type="PANTHER" id="PTHR11575">
    <property type="entry name" value="5'-NUCLEOTIDASE-RELATED"/>
    <property type="match status" value="1"/>
</dbReference>
<keyword evidence="6" id="KW-0800">Toxin</keyword>
<evidence type="ECO:0000256" key="12">
    <source>
        <dbReference type="RuleBase" id="RU362119"/>
    </source>
</evidence>
<dbReference type="GO" id="GO:0006196">
    <property type="term" value="P:AMP catabolic process"/>
    <property type="evidence" value="ECO:0007669"/>
    <property type="project" value="TreeGrafter"/>
</dbReference>
<evidence type="ECO:0000256" key="7">
    <source>
        <dbReference type="ARBA" id="ARBA00022723"/>
    </source>
</evidence>
<dbReference type="EC" id="3.6.1.5" evidence="3"/>
<keyword evidence="4" id="KW-1201">Platelet aggregation inhibiting toxin</keyword>
<dbReference type="GO" id="GO:0008253">
    <property type="term" value="F:5'-nucleotidase activity"/>
    <property type="evidence" value="ECO:0007669"/>
    <property type="project" value="TreeGrafter"/>
</dbReference>
<feature type="domain" description="Calcineurin-like phosphoesterase" evidence="13">
    <location>
        <begin position="29"/>
        <end position="242"/>
    </location>
</feature>
<accession>A0A5E4PUG8</accession>
<evidence type="ECO:0000313" key="16">
    <source>
        <dbReference type="Proteomes" id="UP000324832"/>
    </source>
</evidence>
<dbReference type="InterPro" id="IPR036907">
    <property type="entry name" value="5'-Nucleotdase_C_sf"/>
</dbReference>
<evidence type="ECO:0000256" key="4">
    <source>
        <dbReference type="ARBA" id="ARBA00022442"/>
    </source>
</evidence>
<dbReference type="Pfam" id="PF02872">
    <property type="entry name" value="5_nucleotid_C"/>
    <property type="match status" value="1"/>
</dbReference>
<dbReference type="CDD" id="cd07409">
    <property type="entry name" value="MPP_CD73_N"/>
    <property type="match status" value="1"/>
</dbReference>
<feature type="domain" description="5'-Nucleotidase C-terminal" evidence="14">
    <location>
        <begin position="344"/>
        <end position="466"/>
    </location>
</feature>
<proteinExistence type="inferred from homology"/>
<evidence type="ECO:0000259" key="14">
    <source>
        <dbReference type="Pfam" id="PF02872"/>
    </source>
</evidence>
<keyword evidence="7" id="KW-0479">Metal-binding</keyword>
<dbReference type="Gene3D" id="3.60.21.10">
    <property type="match status" value="1"/>
</dbReference>
<comment type="similarity">
    <text evidence="2 12">Belongs to the 5'-nucleotidase family.</text>
</comment>
<dbReference type="FunFam" id="3.60.21.10:FF:000020">
    <property type="entry name" value="NT5E isoform 4"/>
    <property type="match status" value="1"/>
</dbReference>
<organism evidence="15 16">
    <name type="scientific">Leptidea sinapis</name>
    <dbReference type="NCBI Taxonomy" id="189913"/>
    <lineage>
        <taxon>Eukaryota</taxon>
        <taxon>Metazoa</taxon>
        <taxon>Ecdysozoa</taxon>
        <taxon>Arthropoda</taxon>
        <taxon>Hexapoda</taxon>
        <taxon>Insecta</taxon>
        <taxon>Pterygota</taxon>
        <taxon>Neoptera</taxon>
        <taxon>Endopterygota</taxon>
        <taxon>Lepidoptera</taxon>
        <taxon>Glossata</taxon>
        <taxon>Ditrysia</taxon>
        <taxon>Papilionoidea</taxon>
        <taxon>Pieridae</taxon>
        <taxon>Dismorphiinae</taxon>
        <taxon>Leptidea</taxon>
    </lineage>
</organism>
<evidence type="ECO:0000256" key="2">
    <source>
        <dbReference type="ARBA" id="ARBA00006654"/>
    </source>
</evidence>
<feature type="signal peptide" evidence="12">
    <location>
        <begin position="1"/>
        <end position="20"/>
    </location>
</feature>
<dbReference type="GO" id="GO:0046872">
    <property type="term" value="F:metal ion binding"/>
    <property type="evidence" value="ECO:0007669"/>
    <property type="project" value="UniProtKB-KW"/>
</dbReference>
<dbReference type="InterPro" id="IPR006146">
    <property type="entry name" value="5'-Nucleotdase_CS"/>
</dbReference>
<dbReference type="InterPro" id="IPR006179">
    <property type="entry name" value="5_nucleotidase/apyrase"/>
</dbReference>
<evidence type="ECO:0000256" key="10">
    <source>
        <dbReference type="ARBA" id="ARBA00022801"/>
    </source>
</evidence>
<dbReference type="GO" id="GO:0090729">
    <property type="term" value="F:toxin activity"/>
    <property type="evidence" value="ECO:0007669"/>
    <property type="project" value="UniProtKB-KW"/>
</dbReference>
<keyword evidence="11" id="KW-1199">Hemostasis impairing toxin</keyword>
<evidence type="ECO:0000256" key="3">
    <source>
        <dbReference type="ARBA" id="ARBA00012148"/>
    </source>
</evidence>
<dbReference type="AlphaFoldDB" id="A0A5E4PUG8"/>
<dbReference type="SUPFAM" id="SSF56300">
    <property type="entry name" value="Metallo-dependent phosphatases"/>
    <property type="match status" value="1"/>
</dbReference>
<evidence type="ECO:0000313" key="15">
    <source>
        <dbReference type="EMBL" id="VVC88792.1"/>
    </source>
</evidence>
<protein>
    <recommendedName>
        <fullName evidence="3">apyrase</fullName>
        <ecNumber evidence="3">3.6.1.5</ecNumber>
    </recommendedName>
</protein>
<dbReference type="SUPFAM" id="SSF55816">
    <property type="entry name" value="5'-nucleotidase (syn. UDP-sugar hydrolase), C-terminal domain"/>
    <property type="match status" value="1"/>
</dbReference>
<keyword evidence="16" id="KW-1185">Reference proteome</keyword>
<keyword evidence="10 12" id="KW-0378">Hydrolase</keyword>
<evidence type="ECO:0000256" key="6">
    <source>
        <dbReference type="ARBA" id="ARBA00022656"/>
    </source>
</evidence>
<dbReference type="EMBL" id="FZQP02000393">
    <property type="protein sequence ID" value="VVC88792.1"/>
    <property type="molecule type" value="Genomic_DNA"/>
</dbReference>
<evidence type="ECO:0000256" key="1">
    <source>
        <dbReference type="ARBA" id="ARBA00004613"/>
    </source>
</evidence>
<dbReference type="Gene3D" id="3.90.780.10">
    <property type="entry name" value="5'-Nucleotidase, C-terminal domain"/>
    <property type="match status" value="1"/>
</dbReference>
<dbReference type="InterPro" id="IPR008334">
    <property type="entry name" value="5'-Nucleotdase_C"/>
</dbReference>
<dbReference type="Pfam" id="PF00149">
    <property type="entry name" value="Metallophos"/>
    <property type="match status" value="1"/>
</dbReference>
<feature type="chain" id="PRO_5023022274" description="apyrase" evidence="12">
    <location>
        <begin position="21"/>
        <end position="526"/>
    </location>
</feature>
<evidence type="ECO:0000259" key="13">
    <source>
        <dbReference type="Pfam" id="PF00149"/>
    </source>
</evidence>
<comment type="subcellular location">
    <subcellularLocation>
        <location evidence="1">Secreted</location>
    </subcellularLocation>
</comment>
<dbReference type="InterPro" id="IPR029052">
    <property type="entry name" value="Metallo-depent_PP-like"/>
</dbReference>
<dbReference type="PRINTS" id="PR01607">
    <property type="entry name" value="APYRASEFAMLY"/>
</dbReference>
<sequence length="526" mass="59453">MIIEMRSCAWLVLVIGIVLAQNDDLFELNIIHYNDFHAHFDEISVSGGTCNPDTEDCIGGISRLYTAIRQVLEAEPDSLVLNGGDTFQGTVWYNFLRWNVTQYFMNILPKHDAHVLGNHEFDHGVEGLVPYLQHLQAPMLGANVNATLEPELAPLIQNHITVTRNNRTIGIIGILLRTFSAPIGRVIMEDELEAVNREAAILAEQNVDIIIVLSHVGYSSDLWLAERMSPEVDIIVGAHSHTLLFTGDTPDGSTPVGDYPTVVTQANGHRILVVQASCYTRYLGNIKLYFNDQGKIEHWEGQPIYLGTSIVKDPRIEELLNPWRDILYPISREVLGRSLALLNRSWCFRGECNLGSWVCDAFLEQMLERANGTNWNYAHLCLINAGGVRVPINPGNVTTEALLMAIPFENTVQVYDLKGEHILEALEFSLAVNQNNPTSFYSSRMLQLGDTLFDKKPNMAPNMFSPIENKSFTINYYNNKNFDIDMLSENRENLVILDTDYKIVQNHMRKYGTHFQDIDGRIQIVY</sequence>
<dbReference type="PANTHER" id="PTHR11575:SF32">
    <property type="entry name" value="APYRASE-LIKE PROTEIN"/>
    <property type="match status" value="1"/>
</dbReference>
<evidence type="ECO:0000256" key="5">
    <source>
        <dbReference type="ARBA" id="ARBA00022525"/>
    </source>
</evidence>